<proteinExistence type="predicted"/>
<protein>
    <submittedName>
        <fullName evidence="1">Uncharacterized protein</fullName>
    </submittedName>
</protein>
<sequence length="58" mass="6432">MPHTARCRSGTQARILRAILAVVLDESSSPLILGIRTHFHHAHSATVQQVTRQHKAPE</sequence>
<evidence type="ECO:0000313" key="1">
    <source>
        <dbReference type="EMBL" id="EFF80080.1"/>
    </source>
</evidence>
<organism evidence="1 2">
    <name type="scientific">Schaalia odontolytica F0309</name>
    <dbReference type="NCBI Taxonomy" id="649742"/>
    <lineage>
        <taxon>Bacteria</taxon>
        <taxon>Bacillati</taxon>
        <taxon>Actinomycetota</taxon>
        <taxon>Actinomycetes</taxon>
        <taxon>Actinomycetales</taxon>
        <taxon>Actinomycetaceae</taxon>
        <taxon>Schaalia</taxon>
    </lineage>
</organism>
<comment type="caution">
    <text evidence="1">The sequence shown here is derived from an EMBL/GenBank/DDBJ whole genome shotgun (WGS) entry which is preliminary data.</text>
</comment>
<name>D4TYE9_9ACTO</name>
<dbReference type="EMBL" id="ACYT02000027">
    <property type="protein sequence ID" value="EFF80080.1"/>
    <property type="molecule type" value="Genomic_DNA"/>
</dbReference>
<reference evidence="1 2" key="1">
    <citation type="submission" date="2009-10" db="EMBL/GenBank/DDBJ databases">
        <authorList>
            <person name="Weinstock G."/>
            <person name="Sodergren E."/>
            <person name="Clifton S."/>
            <person name="Fulton L."/>
            <person name="Fulton B."/>
            <person name="Courtney L."/>
            <person name="Fronick C."/>
            <person name="Harrison M."/>
            <person name="Strong C."/>
            <person name="Farmer C."/>
            <person name="Delahaunty K."/>
            <person name="Markovic C."/>
            <person name="Hall O."/>
            <person name="Minx P."/>
            <person name="Tomlinson C."/>
            <person name="Mitreva M."/>
            <person name="Nelson J."/>
            <person name="Hou S."/>
            <person name="Wollam A."/>
            <person name="Pepin K.H."/>
            <person name="Johnson M."/>
            <person name="Bhonagiri V."/>
            <person name="Nash W.E."/>
            <person name="Warren W."/>
            <person name="Chinwalla A."/>
            <person name="Mardis E.R."/>
            <person name="Wilson R.K."/>
        </authorList>
    </citation>
    <scope>NUCLEOTIDE SEQUENCE [LARGE SCALE GENOMIC DNA]</scope>
    <source>
        <strain evidence="1 2">F0309</strain>
    </source>
</reference>
<dbReference type="AlphaFoldDB" id="D4TYE9"/>
<gene>
    <name evidence="1" type="ORF">HMPREF0970_00974</name>
</gene>
<dbReference type="Proteomes" id="UP000003150">
    <property type="component" value="Unassembled WGS sequence"/>
</dbReference>
<evidence type="ECO:0000313" key="2">
    <source>
        <dbReference type="Proteomes" id="UP000003150"/>
    </source>
</evidence>
<accession>D4TYE9</accession>
<dbReference type="HOGENOM" id="CLU_2968963_0_0_11"/>